<dbReference type="EMBL" id="VYZN01000014">
    <property type="protein sequence ID" value="KAE9540092.1"/>
    <property type="molecule type" value="Genomic_DNA"/>
</dbReference>
<comment type="caution">
    <text evidence="1">The sequence shown here is derived from an EMBL/GenBank/DDBJ whole genome shotgun (WGS) entry which is preliminary data.</text>
</comment>
<evidence type="ECO:0000313" key="2">
    <source>
        <dbReference type="Proteomes" id="UP000475862"/>
    </source>
</evidence>
<proteinExistence type="predicted"/>
<dbReference type="AlphaFoldDB" id="A0A6G0TWJ2"/>
<protein>
    <submittedName>
        <fullName evidence="1">Uncharacterized protein</fullName>
    </submittedName>
</protein>
<dbReference type="Proteomes" id="UP000475862">
    <property type="component" value="Unassembled WGS sequence"/>
</dbReference>
<organism evidence="1 2">
    <name type="scientific">Aphis glycines</name>
    <name type="common">Soybean aphid</name>
    <dbReference type="NCBI Taxonomy" id="307491"/>
    <lineage>
        <taxon>Eukaryota</taxon>
        <taxon>Metazoa</taxon>
        <taxon>Ecdysozoa</taxon>
        <taxon>Arthropoda</taxon>
        <taxon>Hexapoda</taxon>
        <taxon>Insecta</taxon>
        <taxon>Pterygota</taxon>
        <taxon>Neoptera</taxon>
        <taxon>Paraneoptera</taxon>
        <taxon>Hemiptera</taxon>
        <taxon>Sternorrhyncha</taxon>
        <taxon>Aphidomorpha</taxon>
        <taxon>Aphidoidea</taxon>
        <taxon>Aphididae</taxon>
        <taxon>Aphidini</taxon>
        <taxon>Aphis</taxon>
        <taxon>Aphis</taxon>
    </lineage>
</organism>
<name>A0A6G0TWJ2_APHGL</name>
<keyword evidence="2" id="KW-1185">Reference proteome</keyword>
<sequence>MACTFKSLIRCVRSLPSHSSVTMIRSFDLFIGYYFQVPSVQPDCFAFFQVGQYFRHGFIHPRALARSLPVPNGSTPTGNDTALAIWSKIDSTHPTVPSPPHANTRRFGTFLYSSKPILGPPLLRSNTCLGFRCHWNFCSSFTPWLPPDFGFINIITGLTFTVGIGFITNSLSSLSGCKIR</sequence>
<gene>
    <name evidence="1" type="ORF">AGLY_005344</name>
</gene>
<accession>A0A6G0TWJ2</accession>
<reference evidence="1 2" key="1">
    <citation type="submission" date="2019-08" db="EMBL/GenBank/DDBJ databases">
        <title>The genome of the soybean aphid Biotype 1, its phylome, world population structure and adaptation to the North American continent.</title>
        <authorList>
            <person name="Giordano R."/>
            <person name="Donthu R.K."/>
            <person name="Hernandez A.G."/>
            <person name="Wright C.L."/>
            <person name="Zimin A.V."/>
        </authorList>
    </citation>
    <scope>NUCLEOTIDE SEQUENCE [LARGE SCALE GENOMIC DNA]</scope>
    <source>
        <tissue evidence="1">Whole aphids</tissue>
    </source>
</reference>
<evidence type="ECO:0000313" key="1">
    <source>
        <dbReference type="EMBL" id="KAE9540092.1"/>
    </source>
</evidence>